<name>A0A8J8NUX0_HALGN</name>
<evidence type="ECO:0000256" key="1">
    <source>
        <dbReference type="SAM" id="SignalP"/>
    </source>
</evidence>
<keyword evidence="1" id="KW-0732">Signal</keyword>
<dbReference type="Proteomes" id="UP000785679">
    <property type="component" value="Unassembled WGS sequence"/>
</dbReference>
<dbReference type="AlphaFoldDB" id="A0A8J8NUX0"/>
<accession>A0A8J8NUX0</accession>
<evidence type="ECO:0000313" key="2">
    <source>
        <dbReference type="EMBL" id="TNV82216.1"/>
    </source>
</evidence>
<sequence>MRNLRPLAVGVLCCLLSILQAQPISDSMQPERTLETPPPCNTNEFLNTLWNDCLPCADSCKNCTMVFFLGFGGKIGENCLECKDDFKLVYWWDIFSFSQTNYCQPKCTAPAVWDSNENVQDCQTLTLVPSTSTVYQCQPLEITSQLTYLNTQVSNAVWTSSLGSLYPGGYIGYPSADADGPRQILDTEYYKGLSPVIFKWKINKRFNLCHLRSNQSQGLRFKTLQSHQLEDQRLLRRRATCTLYGVGYENGLKLPGPCFIEAKGTKLPKSGSPWITSEWHFKTYNQEIDPVWCDFIPDYIEVTSTASPLVIDAPMFTGPRIDAYFESSFSKTKTPYDVSSGAKLSIPIPGSVKTLELGKNYTVKMCINSPRASYADYYYECEADILFKKK</sequence>
<feature type="signal peptide" evidence="1">
    <location>
        <begin position="1"/>
        <end position="21"/>
    </location>
</feature>
<dbReference type="EMBL" id="RRYP01005230">
    <property type="protein sequence ID" value="TNV82216.1"/>
    <property type="molecule type" value="Genomic_DNA"/>
</dbReference>
<feature type="chain" id="PRO_5035198347" evidence="1">
    <location>
        <begin position="22"/>
        <end position="390"/>
    </location>
</feature>
<organism evidence="2 3">
    <name type="scientific">Halteria grandinella</name>
    <dbReference type="NCBI Taxonomy" id="5974"/>
    <lineage>
        <taxon>Eukaryota</taxon>
        <taxon>Sar</taxon>
        <taxon>Alveolata</taxon>
        <taxon>Ciliophora</taxon>
        <taxon>Intramacronucleata</taxon>
        <taxon>Spirotrichea</taxon>
        <taxon>Stichotrichia</taxon>
        <taxon>Sporadotrichida</taxon>
        <taxon>Halteriidae</taxon>
        <taxon>Halteria</taxon>
    </lineage>
</organism>
<gene>
    <name evidence="2" type="ORF">FGO68_gene4987</name>
</gene>
<comment type="caution">
    <text evidence="2">The sequence shown here is derived from an EMBL/GenBank/DDBJ whole genome shotgun (WGS) entry which is preliminary data.</text>
</comment>
<keyword evidence="3" id="KW-1185">Reference proteome</keyword>
<reference evidence="2" key="1">
    <citation type="submission" date="2019-06" db="EMBL/GenBank/DDBJ databases">
        <authorList>
            <person name="Zheng W."/>
        </authorList>
    </citation>
    <scope>NUCLEOTIDE SEQUENCE</scope>
    <source>
        <strain evidence="2">QDHG01</strain>
    </source>
</reference>
<evidence type="ECO:0000313" key="3">
    <source>
        <dbReference type="Proteomes" id="UP000785679"/>
    </source>
</evidence>
<proteinExistence type="predicted"/>
<protein>
    <submittedName>
        <fullName evidence="2">Uncharacterized protein</fullName>
    </submittedName>
</protein>